<dbReference type="SUPFAM" id="SSF75011">
    <property type="entry name" value="3-carboxy-cis,cis-mucoante lactonizing enzyme"/>
    <property type="match status" value="1"/>
</dbReference>
<evidence type="ECO:0000256" key="2">
    <source>
        <dbReference type="SAM" id="SignalP"/>
    </source>
</evidence>
<dbReference type="PANTHER" id="PTHR38787:SF3">
    <property type="entry name" value="REGULATORY P DOMAIN-CONTAINING PROTEIN"/>
    <property type="match status" value="1"/>
</dbReference>
<dbReference type="InterPro" id="IPR027589">
    <property type="entry name" value="Choice_anch_B"/>
</dbReference>
<dbReference type="NCBIfam" id="TIGR04312">
    <property type="entry name" value="choice_anch_B"/>
    <property type="match status" value="1"/>
</dbReference>
<evidence type="ECO:0000256" key="1">
    <source>
        <dbReference type="SAM" id="MobiDB-lite"/>
    </source>
</evidence>
<dbReference type="PANTHER" id="PTHR38787">
    <property type="entry name" value="REGULATORY P DOMAIN-CONTAINING PROTEIN"/>
    <property type="match status" value="1"/>
</dbReference>
<keyword evidence="2" id="KW-0732">Signal</keyword>
<gene>
    <name evidence="3" type="ORF">PAUS00366_LOCUS13084</name>
    <name evidence="4" type="ORF">PAUS00366_LOCUS13085</name>
</gene>
<sequence length="701" mass="78161">MVLRFVLIAFLAASVPRSIADADAVASDPVSAARAQNERYYEHVRLAYLQDDCVQFWGEFPVRSDVAAAFESESSLKTPALSSSSSIRGGAGKGNANSMVLTRHRQRRRLRTIQNNKDTDTDTDTTSTSTNTNTTDKSMGGMPCTCGMLYDLGQSSIDEYIRENGFAAATPIIAYQNTYKGGTASSTSTSYSQGTATPTALQRSQKCVNGFAGDYPCNNVDLVAYLPKNSIRLHDTGYPPFNANDLWGWTSSDNREFVIWGVEQGTFFVEIFDDDDNPLFVWGFLPSSTGYRLQRDMKVVGDYAYVGAEADYHGIQIFDMNRLLTIDPNTDCAGDDASYCTVLEADTLYTGGTGYSLGRTHNIVANAETNYLYLVGGENGCSGGLHVVNVADPLNPKFVACFGDDGYVHDAHCVVYKGPDANYKGKEICVCFNQYKITIVDVSDKNDMRIVSTTYYKETSYTHQGWLSTDHTHVVFGDEIDELNQYYENEEEEYNTRTLVIELRDLANPSPEVKEHYGDTLSMDHNQYIVPATAPGQDHDAALYQNTDLIYQANYNAGLNVLQVIDYDEGELLQVGTFQTHPYKIDYPKGVGAWSTYPYFASGLVPVSSIQEGLFIVRPDLRKALKPPGNDDKCQDSSTLNFRNKDRGCDWVGKTNPRWTDKKNRKRVRKRCRKTWRNRRLRSYCLTTCGRVGIGACRNLV</sequence>
<dbReference type="EMBL" id="HBIX01018330">
    <property type="protein sequence ID" value="CAE0720330.1"/>
    <property type="molecule type" value="Transcribed_RNA"/>
</dbReference>
<dbReference type="AlphaFoldDB" id="A0A6U9ZUE7"/>
<reference evidence="3" key="1">
    <citation type="submission" date="2021-01" db="EMBL/GenBank/DDBJ databases">
        <authorList>
            <person name="Corre E."/>
            <person name="Pelletier E."/>
            <person name="Niang G."/>
            <person name="Scheremetjew M."/>
            <person name="Finn R."/>
            <person name="Kale V."/>
            <person name="Holt S."/>
            <person name="Cochrane G."/>
            <person name="Meng A."/>
            <person name="Brown T."/>
            <person name="Cohen L."/>
        </authorList>
    </citation>
    <scope>NUCLEOTIDE SEQUENCE</scope>
    <source>
        <strain evidence="3">10249 10 AB</strain>
    </source>
</reference>
<accession>A0A6U9ZUE7</accession>
<feature type="region of interest" description="Disordered" evidence="1">
    <location>
        <begin position="79"/>
        <end position="136"/>
    </location>
</feature>
<dbReference type="GO" id="GO:0005576">
    <property type="term" value="C:extracellular region"/>
    <property type="evidence" value="ECO:0007669"/>
    <property type="project" value="TreeGrafter"/>
</dbReference>
<organism evidence="3">
    <name type="scientific">Pseudo-nitzschia australis</name>
    <dbReference type="NCBI Taxonomy" id="44445"/>
    <lineage>
        <taxon>Eukaryota</taxon>
        <taxon>Sar</taxon>
        <taxon>Stramenopiles</taxon>
        <taxon>Ochrophyta</taxon>
        <taxon>Bacillariophyta</taxon>
        <taxon>Bacillariophyceae</taxon>
        <taxon>Bacillariophycidae</taxon>
        <taxon>Bacillariales</taxon>
        <taxon>Bacillariaceae</taxon>
        <taxon>Pseudo-nitzschia</taxon>
    </lineage>
</organism>
<proteinExistence type="predicted"/>
<feature type="compositionally biased region" description="Basic residues" evidence="1">
    <location>
        <begin position="102"/>
        <end position="111"/>
    </location>
</feature>
<feature type="compositionally biased region" description="Low complexity" evidence="1">
    <location>
        <begin position="124"/>
        <end position="136"/>
    </location>
</feature>
<evidence type="ECO:0000313" key="3">
    <source>
        <dbReference type="EMBL" id="CAE0720330.1"/>
    </source>
</evidence>
<evidence type="ECO:0000313" key="4">
    <source>
        <dbReference type="EMBL" id="CAE0720331.1"/>
    </source>
</evidence>
<protein>
    <submittedName>
        <fullName evidence="3">Uncharacterized protein</fullName>
    </submittedName>
</protein>
<name>A0A6U9ZUE7_9STRA</name>
<feature type="signal peptide" evidence="2">
    <location>
        <begin position="1"/>
        <end position="20"/>
    </location>
</feature>
<dbReference type="EMBL" id="HBIX01018331">
    <property type="protein sequence ID" value="CAE0720331.1"/>
    <property type="molecule type" value="Transcribed_RNA"/>
</dbReference>
<feature type="chain" id="PRO_5036192489" evidence="2">
    <location>
        <begin position="21"/>
        <end position="701"/>
    </location>
</feature>